<evidence type="ECO:0000313" key="4">
    <source>
        <dbReference type="Proteomes" id="UP000285430"/>
    </source>
</evidence>
<dbReference type="PANTHER" id="PTHR47372">
    <property type="entry name" value="DAUER UP-REGULATED-RELATED"/>
    <property type="match status" value="1"/>
</dbReference>
<evidence type="ECO:0000256" key="1">
    <source>
        <dbReference type="SAM" id="MobiDB-lite"/>
    </source>
</evidence>
<evidence type="ECO:0000313" key="5">
    <source>
        <dbReference type="Proteomes" id="UP000285712"/>
    </source>
</evidence>
<gene>
    <name evidence="2" type="ORF">DYB35_000995</name>
    <name evidence="3" type="ORF">DYB37_003314</name>
</gene>
<dbReference type="EMBL" id="QUTH01002580">
    <property type="protein sequence ID" value="RHZ25160.1"/>
    <property type="molecule type" value="Genomic_DNA"/>
</dbReference>
<feature type="compositionally biased region" description="Basic and acidic residues" evidence="1">
    <location>
        <begin position="9"/>
        <end position="33"/>
    </location>
</feature>
<evidence type="ECO:0000313" key="3">
    <source>
        <dbReference type="EMBL" id="RHZ25160.1"/>
    </source>
</evidence>
<dbReference type="EMBL" id="QUTG01002499">
    <property type="protein sequence ID" value="RHY96005.1"/>
    <property type="molecule type" value="Genomic_DNA"/>
</dbReference>
<organism evidence="2 5">
    <name type="scientific">Aphanomyces astaci</name>
    <name type="common">Crayfish plague agent</name>
    <dbReference type="NCBI Taxonomy" id="112090"/>
    <lineage>
        <taxon>Eukaryota</taxon>
        <taxon>Sar</taxon>
        <taxon>Stramenopiles</taxon>
        <taxon>Oomycota</taxon>
        <taxon>Saprolegniomycetes</taxon>
        <taxon>Saprolegniales</taxon>
        <taxon>Verrucalvaceae</taxon>
        <taxon>Aphanomyces</taxon>
    </lineage>
</organism>
<reference evidence="4 5" key="1">
    <citation type="submission" date="2018-08" db="EMBL/GenBank/DDBJ databases">
        <title>Aphanomyces genome sequencing and annotation.</title>
        <authorList>
            <person name="Minardi D."/>
            <person name="Oidtmann B."/>
            <person name="Van Der Giezen M."/>
            <person name="Studholme D.J."/>
        </authorList>
    </citation>
    <scope>NUCLEOTIDE SEQUENCE [LARGE SCALE GENOMIC DNA]</scope>
    <source>
        <strain evidence="3 4">Da</strain>
        <strain evidence="2 5">Sv</strain>
    </source>
</reference>
<comment type="caution">
    <text evidence="2">The sequence shown here is derived from an EMBL/GenBank/DDBJ whole genome shotgun (WGS) entry which is preliminary data.</text>
</comment>
<dbReference type="Proteomes" id="UP000285430">
    <property type="component" value="Unassembled WGS sequence"/>
</dbReference>
<dbReference type="VEuPathDB" id="FungiDB:H257_06209"/>
<accession>A0A3R6XZP7</accession>
<evidence type="ECO:0000313" key="2">
    <source>
        <dbReference type="EMBL" id="RHY96005.1"/>
    </source>
</evidence>
<feature type="compositionally biased region" description="Basic and acidic residues" evidence="1">
    <location>
        <begin position="113"/>
        <end position="171"/>
    </location>
</feature>
<name>A0A3R6XZP7_APHAT</name>
<dbReference type="AlphaFoldDB" id="A0A3R6XZP7"/>
<dbReference type="PANTHER" id="PTHR47372:SF5">
    <property type="entry name" value="LATE EMBRYOGENESIS ABUNDANT PROTEIN (LEA) FAMILY PROTEIN"/>
    <property type="match status" value="1"/>
</dbReference>
<feature type="compositionally biased region" description="Basic and acidic residues" evidence="1">
    <location>
        <begin position="66"/>
        <end position="104"/>
    </location>
</feature>
<dbReference type="Gene3D" id="6.10.280.100">
    <property type="match status" value="1"/>
</dbReference>
<protein>
    <submittedName>
        <fullName evidence="2">Uncharacterized protein</fullName>
    </submittedName>
</protein>
<feature type="compositionally biased region" description="Basic and acidic residues" evidence="1">
    <location>
        <begin position="179"/>
        <end position="206"/>
    </location>
</feature>
<sequence>MAHQQGMMDKMKEKVQSGMDKVKSTFGGHDDKTATASTTRYEGSDETMPTHTSKGTYQGQASPADTIKEKGRHAEDKGSEYYESSKDKASDAREKMKEKSEQAQDKGSQYYESAKDKAADAREKMKEKGEQAQDKGSEYYQSAKEKAADARDTMKDKLHQAKETLKEKAADVQESESGDAAKETGKEYSEDDRTQSTQVSKDKETAQRGSYA</sequence>
<proteinExistence type="predicted"/>
<feature type="compositionally biased region" description="Polar residues" evidence="1">
    <location>
        <begin position="34"/>
        <end position="63"/>
    </location>
</feature>
<dbReference type="Proteomes" id="UP000285712">
    <property type="component" value="Unassembled WGS sequence"/>
</dbReference>
<feature type="region of interest" description="Disordered" evidence="1">
    <location>
        <begin position="1"/>
        <end position="212"/>
    </location>
</feature>